<reference evidence="1" key="1">
    <citation type="submission" date="2019-08" db="EMBL/GenBank/DDBJ databases">
        <authorList>
            <person name="Kucharzyk K."/>
            <person name="Murdoch R.W."/>
            <person name="Higgins S."/>
            <person name="Loffler F."/>
        </authorList>
    </citation>
    <scope>NUCLEOTIDE SEQUENCE</scope>
</reference>
<protein>
    <submittedName>
        <fullName evidence="1">Uncharacterized protein</fullName>
    </submittedName>
</protein>
<name>A0A645ACY8_9ZZZZ</name>
<accession>A0A645ACY8</accession>
<comment type="caution">
    <text evidence="1">The sequence shown here is derived from an EMBL/GenBank/DDBJ whole genome shotgun (WGS) entry which is preliminary data.</text>
</comment>
<proteinExistence type="predicted"/>
<evidence type="ECO:0000313" key="1">
    <source>
        <dbReference type="EMBL" id="MPM51049.1"/>
    </source>
</evidence>
<dbReference type="AlphaFoldDB" id="A0A645ACY8"/>
<dbReference type="EMBL" id="VSSQ01013238">
    <property type="protein sequence ID" value="MPM51049.1"/>
    <property type="molecule type" value="Genomic_DNA"/>
</dbReference>
<organism evidence="1">
    <name type="scientific">bioreactor metagenome</name>
    <dbReference type="NCBI Taxonomy" id="1076179"/>
    <lineage>
        <taxon>unclassified sequences</taxon>
        <taxon>metagenomes</taxon>
        <taxon>ecological metagenomes</taxon>
    </lineage>
</organism>
<gene>
    <name evidence="1" type="ORF">SDC9_97795</name>
</gene>
<sequence length="113" mass="12348">MMPENRGSNFTSELAMPIKPAFVLMISVFISAPETEDKGIKVARPPSVDFKYEITALADCSFSTTIFWEAAPRAISMAVAYSSPDWISLDTGAMMPFSLPVSLCCITIFTLLV</sequence>